<accession>A0A7V5HYV8</accession>
<evidence type="ECO:0000313" key="2">
    <source>
        <dbReference type="EMBL" id="HHF98450.1"/>
    </source>
</evidence>
<gene>
    <name evidence="2" type="ORF">ENL39_03065</name>
</gene>
<dbReference type="Pfam" id="PF03479">
    <property type="entry name" value="PCC"/>
    <property type="match status" value="1"/>
</dbReference>
<proteinExistence type="predicted"/>
<dbReference type="Proteomes" id="UP000886070">
    <property type="component" value="Unassembled WGS sequence"/>
</dbReference>
<dbReference type="EMBL" id="DRTT01000090">
    <property type="protein sequence ID" value="HHF98450.1"/>
    <property type="molecule type" value="Genomic_DNA"/>
</dbReference>
<dbReference type="AlphaFoldDB" id="A0A7V5HYV8"/>
<dbReference type="SUPFAM" id="SSF117856">
    <property type="entry name" value="AF0104/ALDC/Ptd012-like"/>
    <property type="match status" value="1"/>
</dbReference>
<feature type="domain" description="PPC" evidence="1">
    <location>
        <begin position="4"/>
        <end position="146"/>
    </location>
</feature>
<dbReference type="PROSITE" id="PS51742">
    <property type="entry name" value="PPC"/>
    <property type="match status" value="1"/>
</dbReference>
<organism evidence="2">
    <name type="scientific">Aerophobetes bacterium</name>
    <dbReference type="NCBI Taxonomy" id="2030807"/>
    <lineage>
        <taxon>Bacteria</taxon>
        <taxon>Candidatus Aerophobota</taxon>
    </lineage>
</organism>
<sequence>MEWFKGGQIEDIIFLRLDYGDDIHKCIEEVARKEDIQTGVIVSGIGTVDKARMHSITHTDFPPHDDQFVEVYGPIEVAGIHGVIADYKPHMHFTFYDYIHRETKAGHLEPGCRSLYLCEIVILKIKGSPLTRIPHPENKVMQLKKKEEGK</sequence>
<dbReference type="PANTHER" id="PTHR34988">
    <property type="entry name" value="PROTEIN, PUTATIVE-RELATED"/>
    <property type="match status" value="1"/>
</dbReference>
<dbReference type="CDD" id="cd11378">
    <property type="entry name" value="DUF296"/>
    <property type="match status" value="1"/>
</dbReference>
<keyword evidence="2" id="KW-0238">DNA-binding</keyword>
<dbReference type="Gene3D" id="3.30.1330.80">
    <property type="entry name" value="Hypothetical protein, similar to alpha- acetolactate decarboxylase, domain 2"/>
    <property type="match status" value="1"/>
</dbReference>
<reference evidence="2" key="1">
    <citation type="journal article" date="2020" name="mSystems">
        <title>Genome- and Community-Level Interaction Insights into Carbon Utilization and Element Cycling Functions of Hydrothermarchaeota in Hydrothermal Sediment.</title>
        <authorList>
            <person name="Zhou Z."/>
            <person name="Liu Y."/>
            <person name="Xu W."/>
            <person name="Pan J."/>
            <person name="Luo Z.H."/>
            <person name="Li M."/>
        </authorList>
    </citation>
    <scope>NUCLEOTIDE SEQUENCE [LARGE SCALE GENOMIC DNA]</scope>
    <source>
        <strain evidence="2">HyVt-92</strain>
    </source>
</reference>
<name>A0A7V5HYV8_UNCAE</name>
<dbReference type="PANTHER" id="PTHR34988:SF1">
    <property type="entry name" value="DNA-BINDING PROTEIN"/>
    <property type="match status" value="1"/>
</dbReference>
<comment type="caution">
    <text evidence="2">The sequence shown here is derived from an EMBL/GenBank/DDBJ whole genome shotgun (WGS) entry which is preliminary data.</text>
</comment>
<protein>
    <submittedName>
        <fullName evidence="2">DNA-binding protein</fullName>
    </submittedName>
</protein>
<evidence type="ECO:0000259" key="1">
    <source>
        <dbReference type="PROSITE" id="PS51742"/>
    </source>
</evidence>
<dbReference type="InterPro" id="IPR005175">
    <property type="entry name" value="PPC_dom"/>
</dbReference>
<dbReference type="GO" id="GO:0003677">
    <property type="term" value="F:DNA binding"/>
    <property type="evidence" value="ECO:0007669"/>
    <property type="project" value="UniProtKB-KW"/>
</dbReference>